<evidence type="ECO:0000313" key="3">
    <source>
        <dbReference type="Proteomes" id="UP001209730"/>
    </source>
</evidence>
<feature type="domain" description="N-acetyltransferase" evidence="1">
    <location>
        <begin position="24"/>
        <end position="180"/>
    </location>
</feature>
<dbReference type="GO" id="GO:0016747">
    <property type="term" value="F:acyltransferase activity, transferring groups other than amino-acyl groups"/>
    <property type="evidence" value="ECO:0007669"/>
    <property type="project" value="InterPro"/>
</dbReference>
<dbReference type="SUPFAM" id="SSF55729">
    <property type="entry name" value="Acyl-CoA N-acyltransferases (Nat)"/>
    <property type="match status" value="1"/>
</dbReference>
<protein>
    <submittedName>
        <fullName evidence="2">GNAT family N-acetyltransferase</fullName>
    </submittedName>
</protein>
<dbReference type="Proteomes" id="UP001209730">
    <property type="component" value="Unassembled WGS sequence"/>
</dbReference>
<accession>A0AB35HT39</accession>
<dbReference type="CDD" id="cd04301">
    <property type="entry name" value="NAT_SF"/>
    <property type="match status" value="1"/>
</dbReference>
<dbReference type="InterPro" id="IPR000182">
    <property type="entry name" value="GNAT_dom"/>
</dbReference>
<name>A0AB35HT39_MICTH</name>
<dbReference type="Gene3D" id="3.40.630.30">
    <property type="match status" value="1"/>
</dbReference>
<gene>
    <name evidence="2" type="ORF">OQJ68_01890</name>
</gene>
<sequence>MSGEQAHTAISRSVTEKLRNGQVVTIRPMEKSDIELERAFITNLSPESRHFRFLGGIGEPSEQLLKQLTDIDHDEREAFIALLESDKGPLEIGAARYILEASRTAAECAVVVADDWQMQGLGTLLLNRLIESARARGVKHLYSIDSAENIKLRDVARSMGWDCHTDPQDHTQVIFTLDLSAT</sequence>
<dbReference type="PROSITE" id="PS51186">
    <property type="entry name" value="GNAT"/>
    <property type="match status" value="1"/>
</dbReference>
<proteinExistence type="predicted"/>
<evidence type="ECO:0000259" key="1">
    <source>
        <dbReference type="PROSITE" id="PS51186"/>
    </source>
</evidence>
<evidence type="ECO:0000313" key="2">
    <source>
        <dbReference type="EMBL" id="MCX2800532.1"/>
    </source>
</evidence>
<dbReference type="RefSeq" id="WP_074901054.1">
    <property type="nucleotide sequence ID" value="NZ_FOKT01000002.1"/>
</dbReference>
<dbReference type="InterPro" id="IPR016181">
    <property type="entry name" value="Acyl_CoA_acyltransferase"/>
</dbReference>
<dbReference type="AlphaFoldDB" id="A0AB35HT39"/>
<dbReference type="Pfam" id="PF00583">
    <property type="entry name" value="Acetyltransf_1"/>
    <property type="match status" value="1"/>
</dbReference>
<reference evidence="2" key="1">
    <citation type="submission" date="2022-11" db="EMBL/GenBank/DDBJ databases">
        <title>Chitin-degrading and fungicidal potential of chitinolytic bacterial strains from marine environment of the Pacific Ocean regions.</title>
        <authorList>
            <person name="Pentekhina I."/>
            <person name="Nedashkovskaya O."/>
            <person name="Seitkalieva A."/>
            <person name="Podvolotskaya A."/>
            <person name="Tekutyeva L."/>
            <person name="Balabanova L."/>
        </authorList>
    </citation>
    <scope>NUCLEOTIDE SEQUENCE</scope>
    <source>
        <strain evidence="2">KMM 6838</strain>
    </source>
</reference>
<comment type="caution">
    <text evidence="2">The sequence shown here is derived from an EMBL/GenBank/DDBJ whole genome shotgun (WGS) entry which is preliminary data.</text>
</comment>
<dbReference type="EMBL" id="JAPHQB010000002">
    <property type="protein sequence ID" value="MCX2800532.1"/>
    <property type="molecule type" value="Genomic_DNA"/>
</dbReference>
<organism evidence="2 3">
    <name type="scientific">Microbulbifer thermotolerans</name>
    <dbReference type="NCBI Taxonomy" id="252514"/>
    <lineage>
        <taxon>Bacteria</taxon>
        <taxon>Pseudomonadati</taxon>
        <taxon>Pseudomonadota</taxon>
        <taxon>Gammaproteobacteria</taxon>
        <taxon>Cellvibrionales</taxon>
        <taxon>Microbulbiferaceae</taxon>
        <taxon>Microbulbifer</taxon>
    </lineage>
</organism>